<dbReference type="AlphaFoldDB" id="A0A2W1DLF5"/>
<organism evidence="1 2">
    <name type="scientific">Pyrenophora tritici-repentis</name>
    <dbReference type="NCBI Taxonomy" id="45151"/>
    <lineage>
        <taxon>Eukaryota</taxon>
        <taxon>Fungi</taxon>
        <taxon>Dikarya</taxon>
        <taxon>Ascomycota</taxon>
        <taxon>Pezizomycotina</taxon>
        <taxon>Dothideomycetes</taxon>
        <taxon>Pleosporomycetidae</taxon>
        <taxon>Pleosporales</taxon>
        <taxon>Pleosporineae</taxon>
        <taxon>Pleosporaceae</taxon>
        <taxon>Pyrenophora</taxon>
    </lineage>
</organism>
<proteinExistence type="predicted"/>
<reference evidence="1" key="1">
    <citation type="journal article" date="2018" name="BMC Genomics">
        <title>Comparative genomics of the wheat fungal pathogen Pyrenophora tritici-repentis reveals chromosomal variations and genome plasticity.</title>
        <authorList>
            <person name="Moolhuijzen P."/>
            <person name="See P.T."/>
            <person name="Hane J.K."/>
            <person name="Shi G."/>
            <person name="Liu Z."/>
            <person name="Oliver R.P."/>
            <person name="Moffat C.S."/>
        </authorList>
    </citation>
    <scope>NUCLEOTIDE SEQUENCE [LARGE SCALE GENOMIC DNA]</scope>
    <source>
        <strain evidence="1">M4</strain>
    </source>
</reference>
<dbReference type="EMBL" id="NQIK02000006">
    <property type="protein sequence ID" value="KAF7569505.1"/>
    <property type="molecule type" value="Genomic_DNA"/>
</dbReference>
<dbReference type="KEGG" id="ptrr:90957088"/>
<evidence type="ECO:0000313" key="1">
    <source>
        <dbReference type="EMBL" id="KAF7569505.1"/>
    </source>
</evidence>
<protein>
    <submittedName>
        <fullName evidence="1">Uncharacterized protein</fullName>
    </submittedName>
</protein>
<dbReference type="RefSeq" id="XP_065961537.1">
    <property type="nucleotide sequence ID" value="XM_066108352.1"/>
</dbReference>
<evidence type="ECO:0000313" key="2">
    <source>
        <dbReference type="Proteomes" id="UP000245464"/>
    </source>
</evidence>
<accession>A0A2W1DLF5</accession>
<sequence>MNTGKAIDADERRNTDDTLLDALFRVLVQDVDRDLRGFFGEGDDDAEKED</sequence>
<gene>
    <name evidence="1" type="ORF">PtrM4_119200</name>
</gene>
<dbReference type="GeneID" id="90957088"/>
<name>A0A2W1DLF5_9PLEO</name>
<comment type="caution">
    <text evidence="1">The sequence shown here is derived from an EMBL/GenBank/DDBJ whole genome shotgun (WGS) entry which is preliminary data.</text>
</comment>
<dbReference type="Proteomes" id="UP000245464">
    <property type="component" value="Chromosome 6"/>
</dbReference>